<accession>A0A644ZGV2</accession>
<protein>
    <submittedName>
        <fullName evidence="1">Uncharacterized protein</fullName>
    </submittedName>
</protein>
<dbReference type="EMBL" id="VSSQ01008111">
    <property type="protein sequence ID" value="MPM37913.1"/>
    <property type="molecule type" value="Genomic_DNA"/>
</dbReference>
<reference evidence="1" key="1">
    <citation type="submission" date="2019-08" db="EMBL/GenBank/DDBJ databases">
        <authorList>
            <person name="Kucharzyk K."/>
            <person name="Murdoch R.W."/>
            <person name="Higgins S."/>
            <person name="Loffler F."/>
        </authorList>
    </citation>
    <scope>NUCLEOTIDE SEQUENCE</scope>
</reference>
<gene>
    <name evidence="1" type="ORF">SDC9_84534</name>
</gene>
<dbReference type="AlphaFoldDB" id="A0A644ZGV2"/>
<evidence type="ECO:0000313" key="1">
    <source>
        <dbReference type="EMBL" id="MPM37913.1"/>
    </source>
</evidence>
<organism evidence="1">
    <name type="scientific">bioreactor metagenome</name>
    <dbReference type="NCBI Taxonomy" id="1076179"/>
    <lineage>
        <taxon>unclassified sequences</taxon>
        <taxon>metagenomes</taxon>
        <taxon>ecological metagenomes</taxon>
    </lineage>
</organism>
<proteinExistence type="predicted"/>
<name>A0A644ZGV2_9ZZZZ</name>
<sequence>MKMNIDIPSGKFEVPAGVKMAEYKERDTVPDSKVQ</sequence>
<comment type="caution">
    <text evidence="1">The sequence shown here is derived from an EMBL/GenBank/DDBJ whole genome shotgun (WGS) entry which is preliminary data.</text>
</comment>